<sequence length="67" mass="7351">MTCWNPIWPTWTWSAVQQALHDRAQQGRQNAISGPFQPWSALTPLAEAAQADFIDAVSAIVAVFGIL</sequence>
<accession>A0A9X7NZG6</accession>
<gene>
    <name evidence="1" type="ORF">C5U48_06580</name>
</gene>
<name>A0A9X7NZG6_9MYCO</name>
<comment type="caution">
    <text evidence="1">The sequence shown here is derived from an EMBL/GenBank/DDBJ whole genome shotgun (WGS) entry which is preliminary data.</text>
</comment>
<protein>
    <submittedName>
        <fullName evidence="1">Uncharacterized protein</fullName>
    </submittedName>
</protein>
<organism evidence="1 2">
    <name type="scientific">Mycolicibacter virginiensis</name>
    <dbReference type="NCBI Taxonomy" id="1795032"/>
    <lineage>
        <taxon>Bacteria</taxon>
        <taxon>Bacillati</taxon>
        <taxon>Actinomycetota</taxon>
        <taxon>Actinomycetes</taxon>
        <taxon>Mycobacteriales</taxon>
        <taxon>Mycobacteriaceae</taxon>
        <taxon>Mycolicibacter</taxon>
    </lineage>
</organism>
<dbReference type="EMBL" id="PUEV01000018">
    <property type="protein sequence ID" value="PQM53062.1"/>
    <property type="molecule type" value="Genomic_DNA"/>
</dbReference>
<reference evidence="1 2" key="1">
    <citation type="submission" date="2018-02" db="EMBL/GenBank/DDBJ databases">
        <title>Draft genome sequence of Mycobacterium virginiense isolated from mud of a swine farm in Japan.</title>
        <authorList>
            <person name="Ohya K."/>
        </authorList>
    </citation>
    <scope>NUCLEOTIDE SEQUENCE [LARGE SCALE GENOMIC DNA]</scope>
    <source>
        <strain evidence="1 2">GF75</strain>
    </source>
</reference>
<evidence type="ECO:0000313" key="1">
    <source>
        <dbReference type="EMBL" id="PQM53062.1"/>
    </source>
</evidence>
<proteinExistence type="predicted"/>
<keyword evidence="2" id="KW-1185">Reference proteome</keyword>
<dbReference type="AlphaFoldDB" id="A0A9X7NZG6"/>
<evidence type="ECO:0000313" key="2">
    <source>
        <dbReference type="Proteomes" id="UP000237911"/>
    </source>
</evidence>
<dbReference type="Proteomes" id="UP000237911">
    <property type="component" value="Unassembled WGS sequence"/>
</dbReference>